<dbReference type="AlphaFoldDB" id="H1V4S7"/>
<dbReference type="EMBL" id="CACQ02001452">
    <property type="protein sequence ID" value="CCF35229.1"/>
    <property type="molecule type" value="Genomic_DNA"/>
</dbReference>
<proteinExistence type="predicted"/>
<dbReference type="Proteomes" id="UP000007174">
    <property type="component" value="Unassembled WGS sequence"/>
</dbReference>
<evidence type="ECO:0000256" key="1">
    <source>
        <dbReference type="SAM" id="MobiDB-lite"/>
    </source>
</evidence>
<dbReference type="HOGENOM" id="CLU_1189843_0_0_1"/>
<sequence length="233" mass="26642">MNGRQFQRLPEGYRQPAQSTQPYADTIGQDAMLGVERGEWGLERQPPSSVPLSSPTSLFTHNRSTRMAVAAVSVPFHSAFPFTLFSYFSSLLFPSSYCYLSSRLWCLFARQDFFPNSTPRRKKYSSEGIPPSGPPVDNKGTRDEKEILACIHLQPRQRERGPLPTARKRKHARLACKCSWLLLFFNYCIAPFASPLMRHIPSSRNQVLRTHHLKLHLLSGEYFTHTTPHHAVR</sequence>
<protein>
    <submittedName>
        <fullName evidence="2">Uncharacterized protein</fullName>
    </submittedName>
</protein>
<name>H1V4S7_COLHI</name>
<reference evidence="3" key="1">
    <citation type="journal article" date="2012" name="Nat. Genet.">
        <title>Lifestyle transitions in plant pathogenic Colletotrichum fungi deciphered by genome and transcriptome analyses.</title>
        <authorList>
            <person name="O'Connell R.J."/>
            <person name="Thon M.R."/>
            <person name="Hacquard S."/>
            <person name="Amyotte S.G."/>
            <person name="Kleemann J."/>
            <person name="Torres M.F."/>
            <person name="Damm U."/>
            <person name="Buiate E.A."/>
            <person name="Epstein L."/>
            <person name="Alkan N."/>
            <person name="Altmueller J."/>
            <person name="Alvarado-Balderrama L."/>
            <person name="Bauser C.A."/>
            <person name="Becker C."/>
            <person name="Birren B.W."/>
            <person name="Chen Z."/>
            <person name="Choi J."/>
            <person name="Crouch J.A."/>
            <person name="Duvick J.P."/>
            <person name="Farman M.A."/>
            <person name="Gan P."/>
            <person name="Heiman D."/>
            <person name="Henrissat B."/>
            <person name="Howard R.J."/>
            <person name="Kabbage M."/>
            <person name="Koch C."/>
            <person name="Kracher B."/>
            <person name="Kubo Y."/>
            <person name="Law A.D."/>
            <person name="Lebrun M.-H."/>
            <person name="Lee Y.-H."/>
            <person name="Miyara I."/>
            <person name="Moore N."/>
            <person name="Neumann U."/>
            <person name="Nordstroem K."/>
            <person name="Panaccione D.G."/>
            <person name="Panstruga R."/>
            <person name="Place M."/>
            <person name="Proctor R.H."/>
            <person name="Prusky D."/>
            <person name="Rech G."/>
            <person name="Reinhardt R."/>
            <person name="Rollins J.A."/>
            <person name="Rounsley S."/>
            <person name="Schardl C.L."/>
            <person name="Schwartz D.C."/>
            <person name="Shenoy N."/>
            <person name="Shirasu K."/>
            <person name="Sikhakolli U.R."/>
            <person name="Stueber K."/>
            <person name="Sukno S.A."/>
            <person name="Sweigard J.A."/>
            <person name="Takano Y."/>
            <person name="Takahara H."/>
            <person name="Trail F."/>
            <person name="van der Does H.C."/>
            <person name="Voll L.M."/>
            <person name="Will I."/>
            <person name="Young S."/>
            <person name="Zeng Q."/>
            <person name="Zhang J."/>
            <person name="Zhou S."/>
            <person name="Dickman M.B."/>
            <person name="Schulze-Lefert P."/>
            <person name="Ver Loren van Themaat E."/>
            <person name="Ma L.-J."/>
            <person name="Vaillancourt L.J."/>
        </authorList>
    </citation>
    <scope>NUCLEOTIDE SEQUENCE [LARGE SCALE GENOMIC DNA]</scope>
    <source>
        <strain evidence="3">IMI 349063</strain>
    </source>
</reference>
<accession>H1V4S7</accession>
<evidence type="ECO:0000313" key="2">
    <source>
        <dbReference type="EMBL" id="CCF35229.1"/>
    </source>
</evidence>
<feature type="region of interest" description="Disordered" evidence="1">
    <location>
        <begin position="119"/>
        <end position="141"/>
    </location>
</feature>
<feature type="region of interest" description="Disordered" evidence="1">
    <location>
        <begin position="1"/>
        <end position="21"/>
    </location>
</feature>
<evidence type="ECO:0000313" key="3">
    <source>
        <dbReference type="Proteomes" id="UP000007174"/>
    </source>
</evidence>
<organism evidence="2 3">
    <name type="scientific">Colletotrichum higginsianum (strain IMI 349063)</name>
    <name type="common">Crucifer anthracnose fungus</name>
    <dbReference type="NCBI Taxonomy" id="759273"/>
    <lineage>
        <taxon>Eukaryota</taxon>
        <taxon>Fungi</taxon>
        <taxon>Dikarya</taxon>
        <taxon>Ascomycota</taxon>
        <taxon>Pezizomycotina</taxon>
        <taxon>Sordariomycetes</taxon>
        <taxon>Hypocreomycetidae</taxon>
        <taxon>Glomerellales</taxon>
        <taxon>Glomerellaceae</taxon>
        <taxon>Colletotrichum</taxon>
        <taxon>Colletotrichum destructivum species complex</taxon>
    </lineage>
</organism>
<gene>
    <name evidence="2" type="ORF">CH063_07061</name>
</gene>